<organism evidence="1 2">
    <name type="scientific">Paramicrosporidium saccamoebae</name>
    <dbReference type="NCBI Taxonomy" id="1246581"/>
    <lineage>
        <taxon>Eukaryota</taxon>
        <taxon>Fungi</taxon>
        <taxon>Fungi incertae sedis</taxon>
        <taxon>Cryptomycota</taxon>
        <taxon>Cryptomycota incertae sedis</taxon>
        <taxon>Paramicrosporidium</taxon>
    </lineage>
</organism>
<evidence type="ECO:0000313" key="2">
    <source>
        <dbReference type="Proteomes" id="UP000240830"/>
    </source>
</evidence>
<sequence length="98" mass="10789">MAIRSYREVTFFIIAELPIEFMERFVNTRPMSSMGSSEGFKLECLHELQLNDMSSFGEIIVSGSWSVQLSSGSFAGQITWSCVPPPGTFGPGIFSALN</sequence>
<reference evidence="1 2" key="1">
    <citation type="submission" date="2016-10" db="EMBL/GenBank/DDBJ databases">
        <title>The genome of Paramicrosporidium saccamoebae is the missing link in understanding Cryptomycota and Microsporidia evolution.</title>
        <authorList>
            <person name="Quandt C.A."/>
            <person name="Beaudet D."/>
            <person name="Corsaro D."/>
            <person name="Michel R."/>
            <person name="Corradi N."/>
            <person name="James T."/>
        </authorList>
    </citation>
    <scope>NUCLEOTIDE SEQUENCE [LARGE SCALE GENOMIC DNA]</scope>
    <source>
        <strain evidence="1 2">KSL3</strain>
    </source>
</reference>
<dbReference type="Proteomes" id="UP000240830">
    <property type="component" value="Unassembled WGS sequence"/>
</dbReference>
<keyword evidence="2" id="KW-1185">Reference proteome</keyword>
<protein>
    <submittedName>
        <fullName evidence="1">Uncharacterized protein</fullName>
    </submittedName>
</protein>
<dbReference type="AlphaFoldDB" id="A0A2H9TG72"/>
<accession>A0A2H9TG72</accession>
<name>A0A2H9TG72_9FUNG</name>
<gene>
    <name evidence="1" type="ORF">PSACC_03414</name>
</gene>
<evidence type="ECO:0000313" key="1">
    <source>
        <dbReference type="EMBL" id="PJF16782.1"/>
    </source>
</evidence>
<dbReference type="EMBL" id="MTSL01000207">
    <property type="protein sequence ID" value="PJF16782.1"/>
    <property type="molecule type" value="Genomic_DNA"/>
</dbReference>
<comment type="caution">
    <text evidence="1">The sequence shown here is derived from an EMBL/GenBank/DDBJ whole genome shotgun (WGS) entry which is preliminary data.</text>
</comment>
<proteinExistence type="predicted"/>